<evidence type="ECO:0000313" key="6">
    <source>
        <dbReference type="Proteomes" id="UP000266178"/>
    </source>
</evidence>
<dbReference type="FunFam" id="3.40.50.720:FF:000033">
    <property type="entry name" value="Adenylyltransferase and sulfurtransferase MOCS3"/>
    <property type="match status" value="1"/>
</dbReference>
<dbReference type="GO" id="GO:0004792">
    <property type="term" value="F:thiosulfate-cyanide sulfurtransferase activity"/>
    <property type="evidence" value="ECO:0007669"/>
    <property type="project" value="TreeGrafter"/>
</dbReference>
<dbReference type="InterPro" id="IPR045886">
    <property type="entry name" value="ThiF/MoeB/HesA"/>
</dbReference>
<dbReference type="InterPro" id="IPR000594">
    <property type="entry name" value="ThiF_NAD_FAD-bd"/>
</dbReference>
<protein>
    <submittedName>
        <fullName evidence="5">Putative adenylyltransferase/sulfurtransferase MoeZ</fullName>
    </submittedName>
</protein>
<keyword evidence="3" id="KW-0067">ATP-binding</keyword>
<dbReference type="GO" id="GO:0016779">
    <property type="term" value="F:nucleotidyltransferase activity"/>
    <property type="evidence" value="ECO:0007669"/>
    <property type="project" value="UniProtKB-KW"/>
</dbReference>
<feature type="domain" description="THIF-type NAD/FAD binding fold" evidence="4">
    <location>
        <begin position="1"/>
        <end position="200"/>
    </location>
</feature>
<dbReference type="PANTHER" id="PTHR10953">
    <property type="entry name" value="UBIQUITIN-ACTIVATING ENZYME E1"/>
    <property type="match status" value="1"/>
</dbReference>
<evidence type="ECO:0000256" key="3">
    <source>
        <dbReference type="ARBA" id="ARBA00022840"/>
    </source>
</evidence>
<dbReference type="GO" id="GO:0008641">
    <property type="term" value="F:ubiquitin-like modifier activating enzyme activity"/>
    <property type="evidence" value="ECO:0007669"/>
    <property type="project" value="InterPro"/>
</dbReference>
<keyword evidence="5" id="KW-0548">Nucleotidyltransferase</keyword>
<dbReference type="AlphaFoldDB" id="A0A399F264"/>
<dbReference type="GO" id="GO:0005829">
    <property type="term" value="C:cytosol"/>
    <property type="evidence" value="ECO:0007669"/>
    <property type="project" value="TreeGrafter"/>
</dbReference>
<dbReference type="PANTHER" id="PTHR10953:SF102">
    <property type="entry name" value="ADENYLYLTRANSFERASE AND SULFURTRANSFERASE MOCS3"/>
    <property type="match status" value="1"/>
</dbReference>
<evidence type="ECO:0000256" key="2">
    <source>
        <dbReference type="ARBA" id="ARBA00022741"/>
    </source>
</evidence>
<dbReference type="GO" id="GO:0005524">
    <property type="term" value="F:ATP binding"/>
    <property type="evidence" value="ECO:0007669"/>
    <property type="project" value="UniProtKB-KW"/>
</dbReference>
<keyword evidence="1 5" id="KW-0808">Transferase</keyword>
<evidence type="ECO:0000313" key="5">
    <source>
        <dbReference type="EMBL" id="RIH90814.1"/>
    </source>
</evidence>
<gene>
    <name evidence="5" type="primary">moeZ_4</name>
    <name evidence="5" type="ORF">Mgrana_03166</name>
</gene>
<sequence>MYLAAAGVGRLGIIEMDRVELSNLQRQVLYSTAEIGRSKAEVAREKLEALNPHLQVEAHALRLTSQNALDLLRPYDVVIDASDNFPTRYLVNDACVLLDKPLVYGAIHQFEGQVSVFHCQGGPCYRCLYPIPPQPGSVANCAEAGVLGVLPGVIGSLMAAEALKLRLGLGEPLSGRLLLYDVLHHGFHQVAFSRRPDCPVCGDQPSVTTLIDYEAWCGISV</sequence>
<dbReference type="Gene3D" id="3.40.50.720">
    <property type="entry name" value="NAD(P)-binding Rossmann-like Domain"/>
    <property type="match status" value="1"/>
</dbReference>
<comment type="caution">
    <text evidence="5">The sequence shown here is derived from an EMBL/GenBank/DDBJ whole genome shotgun (WGS) entry which is preliminary data.</text>
</comment>
<name>A0A399F264_9DEIN</name>
<dbReference type="EMBL" id="QWLB01000072">
    <property type="protein sequence ID" value="RIH90814.1"/>
    <property type="molecule type" value="Genomic_DNA"/>
</dbReference>
<dbReference type="GO" id="GO:0008146">
    <property type="term" value="F:sulfotransferase activity"/>
    <property type="evidence" value="ECO:0007669"/>
    <property type="project" value="TreeGrafter"/>
</dbReference>
<dbReference type="SUPFAM" id="SSF69572">
    <property type="entry name" value="Activating enzymes of the ubiquitin-like proteins"/>
    <property type="match status" value="1"/>
</dbReference>
<dbReference type="CDD" id="cd00757">
    <property type="entry name" value="ThiF_MoeB_HesA_family"/>
    <property type="match status" value="1"/>
</dbReference>
<accession>A0A399F264</accession>
<reference evidence="5 6" key="1">
    <citation type="submission" date="2018-08" db="EMBL/GenBank/DDBJ databases">
        <title>Meiothermus granaticius genome AF-68 sequencing project.</title>
        <authorList>
            <person name="Da Costa M.S."/>
            <person name="Albuquerque L."/>
            <person name="Raposo P."/>
            <person name="Froufe H.J.C."/>
            <person name="Barroso C.S."/>
            <person name="Egas C."/>
        </authorList>
    </citation>
    <scope>NUCLEOTIDE SEQUENCE [LARGE SCALE GENOMIC DNA]</scope>
    <source>
        <strain evidence="5 6">AF-68</strain>
    </source>
</reference>
<proteinExistence type="predicted"/>
<evidence type="ECO:0000256" key="1">
    <source>
        <dbReference type="ARBA" id="ARBA00022679"/>
    </source>
</evidence>
<dbReference type="InterPro" id="IPR035985">
    <property type="entry name" value="Ubiquitin-activating_enz"/>
</dbReference>
<dbReference type="Pfam" id="PF00899">
    <property type="entry name" value="ThiF"/>
    <property type="match status" value="1"/>
</dbReference>
<keyword evidence="2" id="KW-0547">Nucleotide-binding</keyword>
<keyword evidence="6" id="KW-1185">Reference proteome</keyword>
<organism evidence="5 6">
    <name type="scientific">Meiothermus granaticius NBRC 107808</name>
    <dbReference type="NCBI Taxonomy" id="1227551"/>
    <lineage>
        <taxon>Bacteria</taxon>
        <taxon>Thermotogati</taxon>
        <taxon>Deinococcota</taxon>
        <taxon>Deinococci</taxon>
        <taxon>Thermales</taxon>
        <taxon>Thermaceae</taxon>
        <taxon>Meiothermus</taxon>
    </lineage>
</organism>
<evidence type="ECO:0000259" key="4">
    <source>
        <dbReference type="Pfam" id="PF00899"/>
    </source>
</evidence>
<dbReference type="Proteomes" id="UP000266178">
    <property type="component" value="Unassembled WGS sequence"/>
</dbReference>